<comment type="similarity">
    <text evidence="1">Belongs to the GerABKA family.</text>
</comment>
<dbReference type="PANTHER" id="PTHR22550">
    <property type="entry name" value="SPORE GERMINATION PROTEIN"/>
    <property type="match status" value="1"/>
</dbReference>
<accession>A0ABT9XKC6</accession>
<feature type="transmembrane region" description="Helical" evidence="4">
    <location>
        <begin position="356"/>
        <end position="377"/>
    </location>
</feature>
<feature type="transmembrane region" description="Helical" evidence="4">
    <location>
        <begin position="487"/>
        <end position="506"/>
    </location>
</feature>
<feature type="transmembrane region" description="Helical" evidence="4">
    <location>
        <begin position="518"/>
        <end position="543"/>
    </location>
</feature>
<feature type="region of interest" description="Disordered" evidence="3">
    <location>
        <begin position="595"/>
        <end position="616"/>
    </location>
</feature>
<keyword evidence="2 4" id="KW-0472">Membrane</keyword>
<dbReference type="InterPro" id="IPR050768">
    <property type="entry name" value="UPF0353/GerABKA_families"/>
</dbReference>
<organism evidence="5 6">
    <name type="scientific">Alicyclobacillus cycloheptanicus</name>
    <dbReference type="NCBI Taxonomy" id="1457"/>
    <lineage>
        <taxon>Bacteria</taxon>
        <taxon>Bacillati</taxon>
        <taxon>Bacillota</taxon>
        <taxon>Bacilli</taxon>
        <taxon>Bacillales</taxon>
        <taxon>Alicyclobacillaceae</taxon>
        <taxon>Alicyclobacillus</taxon>
    </lineage>
</organism>
<dbReference type="InterPro" id="IPR004995">
    <property type="entry name" value="Spore_Ger"/>
</dbReference>
<keyword evidence="6" id="KW-1185">Reference proteome</keyword>
<sequence length="616" mass="67609">MQIPAWMKRALTIDDNLLDTQFSLSEEADNSRRGAAVDGSRGDGRSAEAGREGDAGRDGAAEAPVHVEAPIRPVPLKAWFAQEPHREKSGEGGDDRDHINPVLTRSRARIEEIFHLPKNKDVIVRDFTIGTPRGWPAFAVFVDGMSQTLLINTHILEPLMLLSEGVSHSRGGDDAGPGSVDRLKTVQMTLLPGNQLSVESSWEKVVPAILSGSTAVFVDGCDAALIVETKGWEHRSVSPPLTEAVVRGPHDAFTENFRANTALVRTRLRSEHLVTEMMSVGRLGRTDVALMYIEGLTNERLVAEVKRRIEGIDVDYLPDSGLLEQFIEDNPWMSVPQVDSTERPDRVAHMLSEGHVAIFVGNSPFVLVAPVVFWTMVHSPEDAYLRVPFGTFLRMIRWISLFIAILLPGMYIAVTNYHPEMLPTGMLLAIAAAREQVPFPVLLEVLLMEFAIELIREAGIRIPSAIGPTIGIVGALIIGQAAVQAGIVSPLLVIIVAVTALASFTIPNYNLGFGVRILRFAFLFAAAFCGFYGIALLLCAVLTRLAVQKSFGVPLLAPVVPSMDTSPDVLVRGPAYTMNQRPTYLFTRKSWRQQPVTRPWSPNTRQQSAASRKEKR</sequence>
<dbReference type="PANTHER" id="PTHR22550:SF5">
    <property type="entry name" value="LEUCINE ZIPPER PROTEIN 4"/>
    <property type="match status" value="1"/>
</dbReference>
<keyword evidence="4" id="KW-0812">Transmembrane</keyword>
<feature type="compositionally biased region" description="Basic and acidic residues" evidence="3">
    <location>
        <begin position="40"/>
        <end position="60"/>
    </location>
</feature>
<keyword evidence="4" id="KW-1133">Transmembrane helix</keyword>
<dbReference type="RefSeq" id="WP_274454480.1">
    <property type="nucleotide sequence ID" value="NZ_CP067097.1"/>
</dbReference>
<proteinExistence type="inferred from homology"/>
<evidence type="ECO:0000256" key="2">
    <source>
        <dbReference type="ARBA" id="ARBA00023136"/>
    </source>
</evidence>
<evidence type="ECO:0000313" key="5">
    <source>
        <dbReference type="EMBL" id="MDQ0190747.1"/>
    </source>
</evidence>
<gene>
    <name evidence="5" type="ORF">J2S03_002614</name>
</gene>
<comment type="caution">
    <text evidence="5">The sequence shown here is derived from an EMBL/GenBank/DDBJ whole genome shotgun (WGS) entry which is preliminary data.</text>
</comment>
<name>A0ABT9XKC6_9BACL</name>
<dbReference type="EMBL" id="JAUSTP010000023">
    <property type="protein sequence ID" value="MDQ0190747.1"/>
    <property type="molecule type" value="Genomic_DNA"/>
</dbReference>
<evidence type="ECO:0000256" key="4">
    <source>
        <dbReference type="SAM" id="Phobius"/>
    </source>
</evidence>
<evidence type="ECO:0000256" key="1">
    <source>
        <dbReference type="ARBA" id="ARBA00005278"/>
    </source>
</evidence>
<dbReference type="Proteomes" id="UP001232973">
    <property type="component" value="Unassembled WGS sequence"/>
</dbReference>
<evidence type="ECO:0000256" key="3">
    <source>
        <dbReference type="SAM" id="MobiDB-lite"/>
    </source>
</evidence>
<protein>
    <submittedName>
        <fullName evidence="5">Spore germination protein KA</fullName>
    </submittedName>
</protein>
<feature type="transmembrane region" description="Helical" evidence="4">
    <location>
        <begin position="398"/>
        <end position="417"/>
    </location>
</feature>
<evidence type="ECO:0000313" key="6">
    <source>
        <dbReference type="Proteomes" id="UP001232973"/>
    </source>
</evidence>
<dbReference type="Pfam" id="PF03323">
    <property type="entry name" value="GerA"/>
    <property type="match status" value="1"/>
</dbReference>
<feature type="transmembrane region" description="Helical" evidence="4">
    <location>
        <begin position="462"/>
        <end position="481"/>
    </location>
</feature>
<reference evidence="5 6" key="1">
    <citation type="submission" date="2023-07" db="EMBL/GenBank/DDBJ databases">
        <title>Genomic Encyclopedia of Type Strains, Phase IV (KMG-IV): sequencing the most valuable type-strain genomes for metagenomic binning, comparative biology and taxonomic classification.</title>
        <authorList>
            <person name="Goeker M."/>
        </authorList>
    </citation>
    <scope>NUCLEOTIDE SEQUENCE [LARGE SCALE GENOMIC DNA]</scope>
    <source>
        <strain evidence="5 6">DSM 4006</strain>
    </source>
</reference>
<feature type="region of interest" description="Disordered" evidence="3">
    <location>
        <begin position="26"/>
        <end position="64"/>
    </location>
</feature>
<feature type="compositionally biased region" description="Polar residues" evidence="3">
    <location>
        <begin position="595"/>
        <end position="610"/>
    </location>
</feature>